<evidence type="ECO:0000256" key="1">
    <source>
        <dbReference type="ARBA" id="ARBA00009589"/>
    </source>
</evidence>
<comment type="similarity">
    <text evidence="1">Belongs to the 5'(3')-deoxyribonucleotidase family.</text>
</comment>
<protein>
    <submittedName>
        <fullName evidence="2">Uncharacterized protein</fullName>
    </submittedName>
</protein>
<dbReference type="SFLD" id="SFLDG01145">
    <property type="entry name" value="C1.2.1"/>
    <property type="match status" value="1"/>
</dbReference>
<dbReference type="Proteomes" id="UP001474120">
    <property type="component" value="Unassembled WGS sequence"/>
</dbReference>
<accession>A0ABU9KXB6</accession>
<dbReference type="InterPro" id="IPR023214">
    <property type="entry name" value="HAD_sf"/>
</dbReference>
<gene>
    <name evidence="2" type="ORF">AABB81_02945</name>
</gene>
<dbReference type="SUPFAM" id="SSF56784">
    <property type="entry name" value="HAD-like"/>
    <property type="match status" value="1"/>
</dbReference>
<dbReference type="InterPro" id="IPR036412">
    <property type="entry name" value="HAD-like_sf"/>
</dbReference>
<proteinExistence type="inferred from homology"/>
<dbReference type="InterPro" id="IPR010708">
    <property type="entry name" value="5'(3')-deoxyribonucleotidase"/>
</dbReference>
<dbReference type="SFLD" id="SFLDS00003">
    <property type="entry name" value="Haloacid_Dehalogenase"/>
    <property type="match status" value="1"/>
</dbReference>
<dbReference type="PANTHER" id="PTHR16504">
    <property type="entry name" value="5'(3')-DEOXYRIBONUCLEOTIDASE"/>
    <property type="match status" value="1"/>
</dbReference>
<organism evidence="2 3">
    <name type="scientific">Lutimonas vermicola</name>
    <dbReference type="NCBI Taxonomy" id="414288"/>
    <lineage>
        <taxon>Bacteria</taxon>
        <taxon>Pseudomonadati</taxon>
        <taxon>Bacteroidota</taxon>
        <taxon>Flavobacteriia</taxon>
        <taxon>Flavobacteriales</taxon>
        <taxon>Flavobacteriaceae</taxon>
        <taxon>Lutimonas</taxon>
    </lineage>
</organism>
<reference evidence="2 3" key="1">
    <citation type="submission" date="2024-04" db="EMBL/GenBank/DDBJ databases">
        <title>whole genome sequencing of Lutimonas vermicola strain IMCC1616.</title>
        <authorList>
            <person name="Bae S.S."/>
        </authorList>
    </citation>
    <scope>NUCLEOTIDE SEQUENCE [LARGE SCALE GENOMIC DNA]</scope>
    <source>
        <strain evidence="2 3">IMCC1616</strain>
    </source>
</reference>
<dbReference type="EMBL" id="JBCDNA010000001">
    <property type="protein sequence ID" value="MEL4454836.1"/>
    <property type="molecule type" value="Genomic_DNA"/>
</dbReference>
<dbReference type="RefSeq" id="WP_342158492.1">
    <property type="nucleotide sequence ID" value="NZ_JBCDNA010000001.1"/>
</dbReference>
<dbReference type="Pfam" id="PF06941">
    <property type="entry name" value="NT5C"/>
    <property type="match status" value="1"/>
</dbReference>
<comment type="caution">
    <text evidence="2">The sequence shown here is derived from an EMBL/GenBank/DDBJ whole genome shotgun (WGS) entry which is preliminary data.</text>
</comment>
<evidence type="ECO:0000313" key="3">
    <source>
        <dbReference type="Proteomes" id="UP001474120"/>
    </source>
</evidence>
<keyword evidence="3" id="KW-1185">Reference proteome</keyword>
<sequence>MKEANKKIVFIDMDGVLVDFGQAIKDMHKTYPEYKSKYKEKPDLIPGIFKDPKPITGAIESVQQLAASRKYDLYISTTATWENPEAAMHKRLWVEKYFDQLFKKKMIITHRKDLLLGDYLIDDRTANGAADFKGELLSFGWAYEKQAWNDYRTWSDILKRLM</sequence>
<dbReference type="Gene3D" id="3.40.50.1000">
    <property type="entry name" value="HAD superfamily/HAD-like"/>
    <property type="match status" value="1"/>
</dbReference>
<name>A0ABU9KXB6_9FLAO</name>
<dbReference type="PANTHER" id="PTHR16504:SF4">
    <property type="entry name" value="5'(3')-DEOXYRIBONUCLEOTIDASE"/>
    <property type="match status" value="1"/>
</dbReference>
<dbReference type="SFLD" id="SFLDG01126">
    <property type="entry name" value="C1.2:_Nucleotidase_Like"/>
    <property type="match status" value="1"/>
</dbReference>
<evidence type="ECO:0000313" key="2">
    <source>
        <dbReference type="EMBL" id="MEL4454836.1"/>
    </source>
</evidence>